<feature type="compositionally biased region" description="Low complexity" evidence="5">
    <location>
        <begin position="10"/>
        <end position="24"/>
    </location>
</feature>
<feature type="transmembrane region" description="Helical" evidence="6">
    <location>
        <begin position="136"/>
        <end position="159"/>
    </location>
</feature>
<keyword evidence="4 6" id="KW-0472">Membrane</keyword>
<sequence length="423" mass="45010">IYSPPPSKPSPSRSHGGPAGAPGSSSDRAVAVNIFISFIGAGILSLPRAFLVSGWLQSTVCLAVVCAMSVKCMLLLMDTRRRLEEQGHAGVAGYGDLGRVLYGSGGERAVDACLVVSQMGFATAYIIFIAKNVRSLTGGAVPVAATSFLCVPVLSYLVCLRSMKSLSPFSLVADVANVLGLAMVFVQDVQFYPLDHDEIVAVNLDQMLYILSISVYCFEGVCLILPLESSAANRATFPSLLIKVVSAITVLMAAFGIAGYLGFGDATASPITDNMEGPSAAFVKGALCIGLYLTYPIMMFPVSTVLEASFLQQKPNEPDDAYYWRQNKLRTGVVCLTAFVAWTVPDFSVFVSFVGSSICMLLAFVLPALFHLKTFPEQELDKRLVDYGFIAFGVVMGVLGTYQSGKRLLSVVFGHGDAGEGGD</sequence>
<feature type="transmembrane region" description="Helical" evidence="6">
    <location>
        <begin position="350"/>
        <end position="372"/>
    </location>
</feature>
<keyword evidence="2 6" id="KW-0812">Transmembrane</keyword>
<evidence type="ECO:0000256" key="1">
    <source>
        <dbReference type="ARBA" id="ARBA00004141"/>
    </source>
</evidence>
<organism evidence="8 9">
    <name type="scientific">Tetraparma gracilis</name>
    <dbReference type="NCBI Taxonomy" id="2962635"/>
    <lineage>
        <taxon>Eukaryota</taxon>
        <taxon>Sar</taxon>
        <taxon>Stramenopiles</taxon>
        <taxon>Ochrophyta</taxon>
        <taxon>Bolidophyceae</taxon>
        <taxon>Parmales</taxon>
        <taxon>Triparmaceae</taxon>
        <taxon>Tetraparma</taxon>
    </lineage>
</organism>
<feature type="non-terminal residue" evidence="8">
    <location>
        <position position="1"/>
    </location>
</feature>
<feature type="transmembrane region" description="Helical" evidence="6">
    <location>
        <begin position="384"/>
        <end position="402"/>
    </location>
</feature>
<protein>
    <recommendedName>
        <fullName evidence="7">Amino acid transporter transmembrane domain-containing protein</fullName>
    </recommendedName>
</protein>
<feature type="transmembrane region" description="Helical" evidence="6">
    <location>
        <begin position="55"/>
        <end position="76"/>
    </location>
</feature>
<name>A0ABQ6NA91_9STRA</name>
<evidence type="ECO:0000259" key="7">
    <source>
        <dbReference type="Pfam" id="PF01490"/>
    </source>
</evidence>
<evidence type="ECO:0000313" key="8">
    <source>
        <dbReference type="EMBL" id="GMI51793.1"/>
    </source>
</evidence>
<proteinExistence type="predicted"/>
<evidence type="ECO:0000256" key="4">
    <source>
        <dbReference type="ARBA" id="ARBA00023136"/>
    </source>
</evidence>
<evidence type="ECO:0000256" key="3">
    <source>
        <dbReference type="ARBA" id="ARBA00022989"/>
    </source>
</evidence>
<feature type="region of interest" description="Disordered" evidence="5">
    <location>
        <begin position="1"/>
        <end position="24"/>
    </location>
</feature>
<dbReference type="EMBL" id="BRYB01006201">
    <property type="protein sequence ID" value="GMI51793.1"/>
    <property type="molecule type" value="Genomic_DNA"/>
</dbReference>
<dbReference type="PANTHER" id="PTHR22950">
    <property type="entry name" value="AMINO ACID TRANSPORTER"/>
    <property type="match status" value="1"/>
</dbReference>
<feature type="transmembrane region" description="Helical" evidence="6">
    <location>
        <begin position="206"/>
        <end position="228"/>
    </location>
</feature>
<dbReference type="InterPro" id="IPR013057">
    <property type="entry name" value="AA_transpt_TM"/>
</dbReference>
<reference evidence="8 9" key="1">
    <citation type="journal article" date="2023" name="Commun. Biol.">
        <title>Genome analysis of Parmales, the sister group of diatoms, reveals the evolutionary specialization of diatoms from phago-mixotrophs to photoautotrophs.</title>
        <authorList>
            <person name="Ban H."/>
            <person name="Sato S."/>
            <person name="Yoshikawa S."/>
            <person name="Yamada K."/>
            <person name="Nakamura Y."/>
            <person name="Ichinomiya M."/>
            <person name="Sato N."/>
            <person name="Blanc-Mathieu R."/>
            <person name="Endo H."/>
            <person name="Kuwata A."/>
            <person name="Ogata H."/>
        </authorList>
    </citation>
    <scope>NUCLEOTIDE SEQUENCE [LARGE SCALE GENOMIC DNA]</scope>
</reference>
<feature type="transmembrane region" description="Helical" evidence="6">
    <location>
        <begin position="281"/>
        <end position="306"/>
    </location>
</feature>
<feature type="transmembrane region" description="Helical" evidence="6">
    <location>
        <begin position="240"/>
        <end position="261"/>
    </location>
</feature>
<dbReference type="Proteomes" id="UP001165060">
    <property type="component" value="Unassembled WGS sequence"/>
</dbReference>
<accession>A0ABQ6NA91</accession>
<evidence type="ECO:0000256" key="5">
    <source>
        <dbReference type="SAM" id="MobiDB-lite"/>
    </source>
</evidence>
<feature type="transmembrane region" description="Helical" evidence="6">
    <location>
        <begin position="30"/>
        <end position="49"/>
    </location>
</feature>
<evidence type="ECO:0000256" key="6">
    <source>
        <dbReference type="SAM" id="Phobius"/>
    </source>
</evidence>
<feature type="transmembrane region" description="Helical" evidence="6">
    <location>
        <begin position="109"/>
        <end position="130"/>
    </location>
</feature>
<keyword evidence="3 6" id="KW-1133">Transmembrane helix</keyword>
<evidence type="ECO:0000313" key="9">
    <source>
        <dbReference type="Proteomes" id="UP001165060"/>
    </source>
</evidence>
<comment type="subcellular location">
    <subcellularLocation>
        <location evidence="1">Membrane</location>
        <topology evidence="1">Multi-pass membrane protein</topology>
    </subcellularLocation>
</comment>
<gene>
    <name evidence="8" type="ORF">TeGR_g10200</name>
</gene>
<dbReference type="Pfam" id="PF01490">
    <property type="entry name" value="Aa_trans"/>
    <property type="match status" value="1"/>
</dbReference>
<dbReference type="PANTHER" id="PTHR22950:SF349">
    <property type="entry name" value="AMINO ACID TRANSPORTER TRANSMEMBRANE DOMAIN-CONTAINING PROTEIN"/>
    <property type="match status" value="1"/>
</dbReference>
<feature type="domain" description="Amino acid transporter transmembrane" evidence="7">
    <location>
        <begin position="26"/>
        <end position="403"/>
    </location>
</feature>
<evidence type="ECO:0000256" key="2">
    <source>
        <dbReference type="ARBA" id="ARBA00022692"/>
    </source>
</evidence>
<comment type="caution">
    <text evidence="8">The sequence shown here is derived from an EMBL/GenBank/DDBJ whole genome shotgun (WGS) entry which is preliminary data.</text>
</comment>
<feature type="transmembrane region" description="Helical" evidence="6">
    <location>
        <begin position="166"/>
        <end position="186"/>
    </location>
</feature>
<keyword evidence="9" id="KW-1185">Reference proteome</keyword>